<dbReference type="PROSITE" id="PS01124">
    <property type="entry name" value="HTH_ARAC_FAMILY_2"/>
    <property type="match status" value="1"/>
</dbReference>
<sequence length="285" mass="33018">MLCQLEGVLSGSDFYFFTPSATARNQLFYFTSIGHFFCDYGYRVERQDYGNYLLLYVKKGKLSVTTEGEKFHAREGDMAFINCHLPHEYHAIGFTEFLWIHFDGSNSAQFHSDITKNICGHPVFHLENGEHMERTFKEIISNCRYEKFCSEYDDSMNIYKMLIELCKNITGSGRESKEIKEQVVEEAISFIRQNLEKDLSVGMIAEHVGLSESHFSRKFRQAMNSSPKEYIIRRRLNDAKHLLKTTALPVKEIALSVGFNSESHFINTFTAQNGLSPKKFREFPM</sequence>
<dbReference type="PROSITE" id="PS00041">
    <property type="entry name" value="HTH_ARAC_FAMILY_1"/>
    <property type="match status" value="1"/>
</dbReference>
<dbReference type="SUPFAM" id="SSF46689">
    <property type="entry name" value="Homeodomain-like"/>
    <property type="match status" value="2"/>
</dbReference>
<dbReference type="RefSeq" id="WP_028529513.1">
    <property type="nucleotide sequence ID" value="NZ_CABLBR010000026.1"/>
</dbReference>
<dbReference type="SUPFAM" id="SSF51215">
    <property type="entry name" value="Regulatory protein AraC"/>
    <property type="match status" value="1"/>
</dbReference>
<organism evidence="5 6">
    <name type="scientific">Ruminococcus gauvreauii</name>
    <dbReference type="NCBI Taxonomy" id="438033"/>
    <lineage>
        <taxon>Bacteria</taxon>
        <taxon>Bacillati</taxon>
        <taxon>Bacillota</taxon>
        <taxon>Clostridia</taxon>
        <taxon>Eubacteriales</taxon>
        <taxon>Oscillospiraceae</taxon>
        <taxon>Ruminococcus</taxon>
    </lineage>
</organism>
<dbReference type="InterPro" id="IPR037923">
    <property type="entry name" value="HTH-like"/>
</dbReference>
<dbReference type="InterPro" id="IPR020449">
    <property type="entry name" value="Tscrpt_reg_AraC-type_HTH"/>
</dbReference>
<evidence type="ECO:0000259" key="4">
    <source>
        <dbReference type="PROSITE" id="PS01124"/>
    </source>
</evidence>
<dbReference type="SMART" id="SM00342">
    <property type="entry name" value="HTH_ARAC"/>
    <property type="match status" value="1"/>
</dbReference>
<feature type="domain" description="HTH araC/xylS-type" evidence="4">
    <location>
        <begin position="185"/>
        <end position="283"/>
    </location>
</feature>
<dbReference type="InterPro" id="IPR003313">
    <property type="entry name" value="AraC-bd"/>
</dbReference>
<dbReference type="PANTHER" id="PTHR43280:SF2">
    <property type="entry name" value="HTH-TYPE TRANSCRIPTIONAL REGULATOR EXSA"/>
    <property type="match status" value="1"/>
</dbReference>
<dbReference type="PANTHER" id="PTHR43280">
    <property type="entry name" value="ARAC-FAMILY TRANSCRIPTIONAL REGULATOR"/>
    <property type="match status" value="1"/>
</dbReference>
<keyword evidence="6" id="KW-1185">Reference proteome</keyword>
<evidence type="ECO:0000313" key="5">
    <source>
        <dbReference type="EMBL" id="UWP60084.1"/>
    </source>
</evidence>
<dbReference type="Proteomes" id="UP001060164">
    <property type="component" value="Chromosome"/>
</dbReference>
<dbReference type="Gene3D" id="2.60.120.280">
    <property type="entry name" value="Regulatory protein AraC"/>
    <property type="match status" value="1"/>
</dbReference>
<gene>
    <name evidence="5" type="ORF">NQ502_03225</name>
</gene>
<keyword evidence="2" id="KW-0238">DNA-binding</keyword>
<dbReference type="PRINTS" id="PR00032">
    <property type="entry name" value="HTHARAC"/>
</dbReference>
<keyword evidence="3" id="KW-0804">Transcription</keyword>
<dbReference type="InterPro" id="IPR018062">
    <property type="entry name" value="HTH_AraC-typ_CS"/>
</dbReference>
<keyword evidence="1" id="KW-0805">Transcription regulation</keyword>
<dbReference type="InterPro" id="IPR018060">
    <property type="entry name" value="HTH_AraC"/>
</dbReference>
<evidence type="ECO:0000256" key="1">
    <source>
        <dbReference type="ARBA" id="ARBA00023015"/>
    </source>
</evidence>
<evidence type="ECO:0000256" key="3">
    <source>
        <dbReference type="ARBA" id="ARBA00023163"/>
    </source>
</evidence>
<reference evidence="5" key="1">
    <citation type="journal article" date="2022" name="Cell">
        <title>Design, construction, and in vivo augmentation of a complex gut microbiome.</title>
        <authorList>
            <person name="Cheng A.G."/>
            <person name="Ho P.Y."/>
            <person name="Aranda-Diaz A."/>
            <person name="Jain S."/>
            <person name="Yu F.B."/>
            <person name="Meng X."/>
            <person name="Wang M."/>
            <person name="Iakiviak M."/>
            <person name="Nagashima K."/>
            <person name="Zhao A."/>
            <person name="Murugkar P."/>
            <person name="Patil A."/>
            <person name="Atabakhsh K."/>
            <person name="Weakley A."/>
            <person name="Yan J."/>
            <person name="Brumbaugh A.R."/>
            <person name="Higginbottom S."/>
            <person name="Dimas A."/>
            <person name="Shiver A.L."/>
            <person name="Deutschbauer A."/>
            <person name="Neff N."/>
            <person name="Sonnenburg J.L."/>
            <person name="Huang K.C."/>
            <person name="Fischbach M.A."/>
        </authorList>
    </citation>
    <scope>NUCLEOTIDE SEQUENCE</scope>
    <source>
        <strain evidence="5">DSM 19829</strain>
    </source>
</reference>
<dbReference type="Gene3D" id="1.10.10.60">
    <property type="entry name" value="Homeodomain-like"/>
    <property type="match status" value="2"/>
</dbReference>
<accession>A0ABY5VHL9</accession>
<dbReference type="Pfam" id="PF12833">
    <property type="entry name" value="HTH_18"/>
    <property type="match status" value="1"/>
</dbReference>
<proteinExistence type="predicted"/>
<protein>
    <submittedName>
        <fullName evidence="5">AraC family transcriptional regulator</fullName>
    </submittedName>
</protein>
<dbReference type="EMBL" id="CP102290">
    <property type="protein sequence ID" value="UWP60084.1"/>
    <property type="molecule type" value="Genomic_DNA"/>
</dbReference>
<dbReference type="Pfam" id="PF02311">
    <property type="entry name" value="AraC_binding"/>
    <property type="match status" value="1"/>
</dbReference>
<name>A0ABY5VHL9_9FIRM</name>
<dbReference type="InterPro" id="IPR009057">
    <property type="entry name" value="Homeodomain-like_sf"/>
</dbReference>
<evidence type="ECO:0000313" key="6">
    <source>
        <dbReference type="Proteomes" id="UP001060164"/>
    </source>
</evidence>
<evidence type="ECO:0000256" key="2">
    <source>
        <dbReference type="ARBA" id="ARBA00023125"/>
    </source>
</evidence>